<sequence length="50" mass="5483">MALHALSIYATFSSAESIDLSITVNGAFGTTAIFNIDRYNYLLQQSQDLP</sequence>
<dbReference type="Proteomes" id="UP001529510">
    <property type="component" value="Unassembled WGS sequence"/>
</dbReference>
<keyword evidence="2" id="KW-1185">Reference proteome</keyword>
<comment type="caution">
    <text evidence="1">The sequence shown here is derived from an EMBL/GenBank/DDBJ whole genome shotgun (WGS) entry which is preliminary data.</text>
</comment>
<reference evidence="1 2" key="1">
    <citation type="submission" date="2024-05" db="EMBL/GenBank/DDBJ databases">
        <title>Genome sequencing and assembly of Indian major carp, Cirrhinus mrigala (Hamilton, 1822).</title>
        <authorList>
            <person name="Mohindra V."/>
            <person name="Chowdhury L.M."/>
            <person name="Lal K."/>
            <person name="Jena J.K."/>
        </authorList>
    </citation>
    <scope>NUCLEOTIDE SEQUENCE [LARGE SCALE GENOMIC DNA]</scope>
    <source>
        <strain evidence="1">CM1030</strain>
        <tissue evidence="1">Blood</tissue>
    </source>
</reference>
<feature type="non-terminal residue" evidence="1">
    <location>
        <position position="50"/>
    </location>
</feature>
<proteinExistence type="predicted"/>
<dbReference type="AlphaFoldDB" id="A0ABD0NV78"/>
<gene>
    <name evidence="1" type="ORF">M9458_040944</name>
</gene>
<dbReference type="EMBL" id="JAMKFB020000020">
    <property type="protein sequence ID" value="KAL0165191.1"/>
    <property type="molecule type" value="Genomic_DNA"/>
</dbReference>
<name>A0ABD0NV78_CIRMR</name>
<evidence type="ECO:0000313" key="2">
    <source>
        <dbReference type="Proteomes" id="UP001529510"/>
    </source>
</evidence>
<organism evidence="1 2">
    <name type="scientific">Cirrhinus mrigala</name>
    <name type="common">Mrigala</name>
    <dbReference type="NCBI Taxonomy" id="683832"/>
    <lineage>
        <taxon>Eukaryota</taxon>
        <taxon>Metazoa</taxon>
        <taxon>Chordata</taxon>
        <taxon>Craniata</taxon>
        <taxon>Vertebrata</taxon>
        <taxon>Euteleostomi</taxon>
        <taxon>Actinopterygii</taxon>
        <taxon>Neopterygii</taxon>
        <taxon>Teleostei</taxon>
        <taxon>Ostariophysi</taxon>
        <taxon>Cypriniformes</taxon>
        <taxon>Cyprinidae</taxon>
        <taxon>Labeoninae</taxon>
        <taxon>Labeonini</taxon>
        <taxon>Cirrhinus</taxon>
    </lineage>
</organism>
<evidence type="ECO:0000313" key="1">
    <source>
        <dbReference type="EMBL" id="KAL0165191.1"/>
    </source>
</evidence>
<accession>A0ABD0NV78</accession>
<protein>
    <submittedName>
        <fullName evidence="1">Uncharacterized protein</fullName>
    </submittedName>
</protein>